<evidence type="ECO:0000256" key="6">
    <source>
        <dbReference type="SAM" id="Phobius"/>
    </source>
</evidence>
<dbReference type="InterPro" id="IPR051337">
    <property type="entry name" value="OPA_Antiporter"/>
</dbReference>
<evidence type="ECO:0000313" key="8">
    <source>
        <dbReference type="EMBL" id="VAW24941.1"/>
    </source>
</evidence>
<dbReference type="AlphaFoldDB" id="A0A3B0U1N2"/>
<comment type="subcellular location">
    <subcellularLocation>
        <location evidence="1">Endomembrane system</location>
        <topology evidence="1">Multi-pass membrane protein</topology>
    </subcellularLocation>
</comment>
<evidence type="ECO:0000256" key="1">
    <source>
        <dbReference type="ARBA" id="ARBA00004127"/>
    </source>
</evidence>
<dbReference type="GO" id="GO:0005886">
    <property type="term" value="C:plasma membrane"/>
    <property type="evidence" value="ECO:0007669"/>
    <property type="project" value="TreeGrafter"/>
</dbReference>
<comment type="similarity">
    <text evidence="2">Belongs to the major facilitator superfamily. Organophosphate:Pi antiporter (OPA) (TC 2.A.1.4) family.</text>
</comment>
<dbReference type="GO" id="GO:0035435">
    <property type="term" value="P:phosphate ion transmembrane transport"/>
    <property type="evidence" value="ECO:0007669"/>
    <property type="project" value="TreeGrafter"/>
</dbReference>
<feature type="transmembrane region" description="Helical" evidence="6">
    <location>
        <begin position="64"/>
        <end position="83"/>
    </location>
</feature>
<dbReference type="Gene3D" id="1.20.1250.20">
    <property type="entry name" value="MFS general substrate transporter like domains"/>
    <property type="match status" value="1"/>
</dbReference>
<evidence type="ECO:0000259" key="7">
    <source>
        <dbReference type="PROSITE" id="PS50850"/>
    </source>
</evidence>
<feature type="transmembrane region" description="Helical" evidence="6">
    <location>
        <begin position="26"/>
        <end position="44"/>
    </location>
</feature>
<sequence>MIKLLRQSPDKKIIPKKKIDEKYKRMRLQVFFGIFIGYAGYYLVRKNFALAMPDLVEQGFSKLELGFALSGVAIAYGLSKFLMGNVSDRSDARKFMPIGLLMSGIIMVTMGFFPFATSSVTIMFLLLLLNGWFQGMGWPPSGRIMVQWFSIRERGTKMSFWNTAHNIGGGLIGPLAIL</sequence>
<dbReference type="PROSITE" id="PS00942">
    <property type="entry name" value="GLPT"/>
    <property type="match status" value="1"/>
</dbReference>
<evidence type="ECO:0000256" key="3">
    <source>
        <dbReference type="ARBA" id="ARBA00022692"/>
    </source>
</evidence>
<dbReference type="SUPFAM" id="SSF103473">
    <property type="entry name" value="MFS general substrate transporter"/>
    <property type="match status" value="1"/>
</dbReference>
<evidence type="ECO:0000256" key="5">
    <source>
        <dbReference type="ARBA" id="ARBA00023136"/>
    </source>
</evidence>
<dbReference type="Pfam" id="PF07690">
    <property type="entry name" value="MFS_1"/>
    <property type="match status" value="1"/>
</dbReference>
<dbReference type="PANTHER" id="PTHR43826:SF6">
    <property type="entry name" value="GLYCEROL-3-PHOSPHATE TRANSPORTER"/>
    <property type="match status" value="1"/>
</dbReference>
<keyword evidence="4 6" id="KW-1133">Transmembrane helix</keyword>
<dbReference type="PANTHER" id="PTHR43826">
    <property type="entry name" value="GLUCOSE-6-PHOSPHATE EXCHANGER SLC37A4"/>
    <property type="match status" value="1"/>
</dbReference>
<dbReference type="PROSITE" id="PS50850">
    <property type="entry name" value="MFS"/>
    <property type="match status" value="1"/>
</dbReference>
<dbReference type="InterPro" id="IPR011701">
    <property type="entry name" value="MFS"/>
</dbReference>
<keyword evidence="5 6" id="KW-0472">Membrane</keyword>
<evidence type="ECO:0000256" key="4">
    <source>
        <dbReference type="ARBA" id="ARBA00022989"/>
    </source>
</evidence>
<dbReference type="EMBL" id="UOER01000313">
    <property type="protein sequence ID" value="VAW24941.1"/>
    <property type="molecule type" value="Genomic_DNA"/>
</dbReference>
<evidence type="ECO:0000256" key="2">
    <source>
        <dbReference type="ARBA" id="ARBA00009598"/>
    </source>
</evidence>
<reference evidence="8" key="1">
    <citation type="submission" date="2018-06" db="EMBL/GenBank/DDBJ databases">
        <authorList>
            <person name="Zhirakovskaya E."/>
        </authorList>
    </citation>
    <scope>NUCLEOTIDE SEQUENCE</scope>
</reference>
<dbReference type="GO" id="GO:0012505">
    <property type="term" value="C:endomembrane system"/>
    <property type="evidence" value="ECO:0007669"/>
    <property type="project" value="UniProtKB-SubCell"/>
</dbReference>
<dbReference type="GO" id="GO:0061513">
    <property type="term" value="F:glucose 6-phosphate:phosphate antiporter activity"/>
    <property type="evidence" value="ECO:0007669"/>
    <property type="project" value="TreeGrafter"/>
</dbReference>
<keyword evidence="3 6" id="KW-0812">Transmembrane</keyword>
<feature type="domain" description="Major facilitator superfamily (MFS) profile" evidence="7">
    <location>
        <begin position="26"/>
        <end position="178"/>
    </location>
</feature>
<feature type="transmembrane region" description="Helical" evidence="6">
    <location>
        <begin position="95"/>
        <end position="113"/>
    </location>
</feature>
<organism evidence="8">
    <name type="scientific">hydrothermal vent metagenome</name>
    <dbReference type="NCBI Taxonomy" id="652676"/>
    <lineage>
        <taxon>unclassified sequences</taxon>
        <taxon>metagenomes</taxon>
        <taxon>ecological metagenomes</taxon>
    </lineage>
</organism>
<protein>
    <submittedName>
        <fullName evidence="8">Glycerol-3-phosphate transporter</fullName>
    </submittedName>
</protein>
<gene>
    <name evidence="8" type="ORF">MNBD_BACTEROID04-571</name>
</gene>
<name>A0A3B0U1N2_9ZZZZ</name>
<dbReference type="InterPro" id="IPR021159">
    <property type="entry name" value="Sugar-P_transporter_CS"/>
</dbReference>
<proteinExistence type="inferred from homology"/>
<feature type="non-terminal residue" evidence="8">
    <location>
        <position position="178"/>
    </location>
</feature>
<dbReference type="InterPro" id="IPR020846">
    <property type="entry name" value="MFS_dom"/>
</dbReference>
<accession>A0A3B0U1N2</accession>
<dbReference type="InterPro" id="IPR036259">
    <property type="entry name" value="MFS_trans_sf"/>
</dbReference>